<comment type="caution">
    <text evidence="8">The sequence shown here is derived from an EMBL/GenBank/DDBJ whole genome shotgun (WGS) entry which is preliminary data.</text>
</comment>
<evidence type="ECO:0000259" key="6">
    <source>
        <dbReference type="PROSITE" id="PS50109"/>
    </source>
</evidence>
<dbReference type="SMART" id="SM00091">
    <property type="entry name" value="PAS"/>
    <property type="match status" value="1"/>
</dbReference>
<evidence type="ECO:0000313" key="8">
    <source>
        <dbReference type="EMBL" id="MDY0874137.1"/>
    </source>
</evidence>
<keyword evidence="8" id="KW-0067">ATP-binding</keyword>
<organism evidence="8 9">
    <name type="scientific">Dongia rigui</name>
    <dbReference type="NCBI Taxonomy" id="940149"/>
    <lineage>
        <taxon>Bacteria</taxon>
        <taxon>Pseudomonadati</taxon>
        <taxon>Pseudomonadota</taxon>
        <taxon>Alphaproteobacteria</taxon>
        <taxon>Rhodospirillales</taxon>
        <taxon>Dongiaceae</taxon>
        <taxon>Dongia</taxon>
    </lineage>
</organism>
<dbReference type="PROSITE" id="PS50112">
    <property type="entry name" value="PAS"/>
    <property type="match status" value="1"/>
</dbReference>
<evidence type="ECO:0000256" key="4">
    <source>
        <dbReference type="ARBA" id="ARBA00022679"/>
    </source>
</evidence>
<dbReference type="PRINTS" id="PR00344">
    <property type="entry name" value="BCTRLSENSOR"/>
</dbReference>
<dbReference type="InterPro" id="IPR004358">
    <property type="entry name" value="Sig_transdc_His_kin-like_C"/>
</dbReference>
<evidence type="ECO:0000256" key="1">
    <source>
        <dbReference type="ARBA" id="ARBA00000085"/>
    </source>
</evidence>
<dbReference type="InterPro" id="IPR003594">
    <property type="entry name" value="HATPase_dom"/>
</dbReference>
<evidence type="ECO:0000256" key="5">
    <source>
        <dbReference type="ARBA" id="ARBA00022777"/>
    </source>
</evidence>
<feature type="domain" description="PAS" evidence="7">
    <location>
        <begin position="139"/>
        <end position="184"/>
    </location>
</feature>
<dbReference type="Gene3D" id="3.30.450.20">
    <property type="entry name" value="PAS domain"/>
    <property type="match status" value="1"/>
</dbReference>
<sequence length="504" mass="55986">MRDKLRLVKPEPVVSRQPTAEQIKQIFAQRLFDFTSPLYLVDKDGRLTWSNLPYRQLGERLALRDGVVELLPINTLLREAEDRDRVVRRDIAVTLDGQTQTLHAHHVPLADKQGKAIGLAGLIAPVDATAKISADLAMAQERFDDIVRLTSDWVWEIDPDLNVTMLSDRITKILGYLPQELAGRPLDCLADSEAGTIALRQRFVPMTPFRDHRFEALTKSGEARLFLLSGVPTFSAATGAHTGFRGTANDITVLVRREHSLILAKEAAEIANRAKSDFLANMSHELRTPLNSIIGFADLLARQVAEMPSHGRANEYAGDIRESANHLLTMINDILDLSKIESGRLHLNEEEISIPMLCDPVLRAFQDRIRGGELSLSSEIPNDLPLVLVDQRLTRQILVNLLSNAVKFTPAGGRITLRAYRQEGSDLVIEIEDNGIGIPEKDIDRVLEPFVQAESHRARRYGGTGLGLALSRRLAELHGGRLSLISQPDYGTKVGLHIPPSRLC</sequence>
<dbReference type="InterPro" id="IPR035965">
    <property type="entry name" value="PAS-like_dom_sf"/>
</dbReference>
<dbReference type="GO" id="GO:0005524">
    <property type="term" value="F:ATP binding"/>
    <property type="evidence" value="ECO:0007669"/>
    <property type="project" value="UniProtKB-KW"/>
</dbReference>
<dbReference type="SMART" id="SM00387">
    <property type="entry name" value="HATPase_c"/>
    <property type="match status" value="1"/>
</dbReference>
<keyword evidence="8" id="KW-0547">Nucleotide-binding</keyword>
<dbReference type="Pfam" id="PF02518">
    <property type="entry name" value="HATPase_c"/>
    <property type="match status" value="1"/>
</dbReference>
<evidence type="ECO:0000259" key="7">
    <source>
        <dbReference type="PROSITE" id="PS50112"/>
    </source>
</evidence>
<dbReference type="SUPFAM" id="SSF55874">
    <property type="entry name" value="ATPase domain of HSP90 chaperone/DNA topoisomerase II/histidine kinase"/>
    <property type="match status" value="1"/>
</dbReference>
<name>A0ABU5E3Z5_9PROT</name>
<dbReference type="NCBIfam" id="TIGR00229">
    <property type="entry name" value="sensory_box"/>
    <property type="match status" value="1"/>
</dbReference>
<dbReference type="PROSITE" id="PS50109">
    <property type="entry name" value="HIS_KIN"/>
    <property type="match status" value="1"/>
</dbReference>
<evidence type="ECO:0000256" key="2">
    <source>
        <dbReference type="ARBA" id="ARBA00012438"/>
    </source>
</evidence>
<dbReference type="InterPro" id="IPR000014">
    <property type="entry name" value="PAS"/>
</dbReference>
<dbReference type="Pfam" id="PF00512">
    <property type="entry name" value="HisKA"/>
    <property type="match status" value="1"/>
</dbReference>
<dbReference type="Pfam" id="PF13426">
    <property type="entry name" value="PAS_9"/>
    <property type="match status" value="1"/>
</dbReference>
<dbReference type="RefSeq" id="WP_320502611.1">
    <property type="nucleotide sequence ID" value="NZ_JAXCLX010000004.1"/>
</dbReference>
<gene>
    <name evidence="8" type="ORF">SMD31_19500</name>
</gene>
<dbReference type="Gene3D" id="1.10.287.130">
    <property type="match status" value="1"/>
</dbReference>
<comment type="catalytic activity">
    <reaction evidence="1">
        <text>ATP + protein L-histidine = ADP + protein N-phospho-L-histidine.</text>
        <dbReference type="EC" id="2.7.13.3"/>
    </reaction>
</comment>
<evidence type="ECO:0000313" key="9">
    <source>
        <dbReference type="Proteomes" id="UP001271769"/>
    </source>
</evidence>
<dbReference type="InterPro" id="IPR005467">
    <property type="entry name" value="His_kinase_dom"/>
</dbReference>
<dbReference type="InterPro" id="IPR036097">
    <property type="entry name" value="HisK_dim/P_sf"/>
</dbReference>
<dbReference type="PANTHER" id="PTHR43047:SF72">
    <property type="entry name" value="OSMOSENSING HISTIDINE PROTEIN KINASE SLN1"/>
    <property type="match status" value="1"/>
</dbReference>
<dbReference type="SUPFAM" id="SSF55785">
    <property type="entry name" value="PYP-like sensor domain (PAS domain)"/>
    <property type="match status" value="1"/>
</dbReference>
<feature type="domain" description="Histidine kinase" evidence="6">
    <location>
        <begin position="281"/>
        <end position="502"/>
    </location>
</feature>
<dbReference type="SMART" id="SM00388">
    <property type="entry name" value="HisKA"/>
    <property type="match status" value="1"/>
</dbReference>
<keyword evidence="9" id="KW-1185">Reference proteome</keyword>
<dbReference type="CDD" id="cd16922">
    <property type="entry name" value="HATPase_EvgS-ArcB-TorS-like"/>
    <property type="match status" value="1"/>
</dbReference>
<proteinExistence type="predicted"/>
<evidence type="ECO:0000256" key="3">
    <source>
        <dbReference type="ARBA" id="ARBA00022553"/>
    </source>
</evidence>
<dbReference type="SUPFAM" id="SSF47384">
    <property type="entry name" value="Homodimeric domain of signal transducing histidine kinase"/>
    <property type="match status" value="1"/>
</dbReference>
<dbReference type="InterPro" id="IPR003661">
    <property type="entry name" value="HisK_dim/P_dom"/>
</dbReference>
<dbReference type="CDD" id="cd00082">
    <property type="entry name" value="HisKA"/>
    <property type="match status" value="1"/>
</dbReference>
<dbReference type="Proteomes" id="UP001271769">
    <property type="component" value="Unassembled WGS sequence"/>
</dbReference>
<dbReference type="EC" id="2.7.13.3" evidence="2"/>
<dbReference type="PANTHER" id="PTHR43047">
    <property type="entry name" value="TWO-COMPONENT HISTIDINE PROTEIN KINASE"/>
    <property type="match status" value="1"/>
</dbReference>
<dbReference type="CDD" id="cd00130">
    <property type="entry name" value="PAS"/>
    <property type="match status" value="1"/>
</dbReference>
<keyword evidence="5" id="KW-0418">Kinase</keyword>
<keyword evidence="3" id="KW-0597">Phosphoprotein</keyword>
<dbReference type="InterPro" id="IPR036890">
    <property type="entry name" value="HATPase_C_sf"/>
</dbReference>
<reference evidence="8 9" key="1">
    <citation type="journal article" date="2013" name="Antonie Van Leeuwenhoek">
        <title>Dongia rigui sp. nov., isolated from freshwater of a large wetland in Korea.</title>
        <authorList>
            <person name="Baik K.S."/>
            <person name="Hwang Y.M."/>
            <person name="Choi J.S."/>
            <person name="Kwon J."/>
            <person name="Seong C.N."/>
        </authorList>
    </citation>
    <scope>NUCLEOTIDE SEQUENCE [LARGE SCALE GENOMIC DNA]</scope>
    <source>
        <strain evidence="8 9">04SU4-P</strain>
    </source>
</reference>
<protein>
    <recommendedName>
        <fullName evidence="2">histidine kinase</fullName>
        <ecNumber evidence="2">2.7.13.3</ecNumber>
    </recommendedName>
</protein>
<dbReference type="Gene3D" id="3.30.565.10">
    <property type="entry name" value="Histidine kinase-like ATPase, C-terminal domain"/>
    <property type="match status" value="1"/>
</dbReference>
<dbReference type="EMBL" id="JAXCLX010000004">
    <property type="protein sequence ID" value="MDY0874137.1"/>
    <property type="molecule type" value="Genomic_DNA"/>
</dbReference>
<keyword evidence="4" id="KW-0808">Transferase</keyword>
<accession>A0ABU5E3Z5</accession>